<dbReference type="RefSeq" id="WP_357779652.1">
    <property type="nucleotide sequence ID" value="NZ_JBFAKC010000001.1"/>
</dbReference>
<feature type="compositionally biased region" description="Basic and acidic residues" evidence="1">
    <location>
        <begin position="124"/>
        <end position="145"/>
    </location>
</feature>
<gene>
    <name evidence="3" type="ORF">AB0I48_02675</name>
</gene>
<feature type="compositionally biased region" description="Basic and acidic residues" evidence="1">
    <location>
        <begin position="100"/>
        <end position="111"/>
    </location>
</feature>
<accession>A0ABV3FM90</accession>
<feature type="transmembrane region" description="Helical" evidence="2">
    <location>
        <begin position="31"/>
        <end position="50"/>
    </location>
</feature>
<reference evidence="3 4" key="1">
    <citation type="submission" date="2024-06" db="EMBL/GenBank/DDBJ databases">
        <title>The Natural Products Discovery Center: Release of the First 8490 Sequenced Strains for Exploring Actinobacteria Biosynthetic Diversity.</title>
        <authorList>
            <person name="Kalkreuter E."/>
            <person name="Kautsar S.A."/>
            <person name="Yang D."/>
            <person name="Bader C.D."/>
            <person name="Teijaro C.N."/>
            <person name="Fluegel L."/>
            <person name="Davis C.M."/>
            <person name="Simpson J.R."/>
            <person name="Lauterbach L."/>
            <person name="Steele A.D."/>
            <person name="Gui C."/>
            <person name="Meng S."/>
            <person name="Li G."/>
            <person name="Viehrig K."/>
            <person name="Ye F."/>
            <person name="Su P."/>
            <person name="Kiefer A.F."/>
            <person name="Nichols A."/>
            <person name="Cepeda A.J."/>
            <person name="Yan W."/>
            <person name="Fan B."/>
            <person name="Jiang Y."/>
            <person name="Adhikari A."/>
            <person name="Zheng C.-J."/>
            <person name="Schuster L."/>
            <person name="Cowan T.M."/>
            <person name="Smanski M.J."/>
            <person name="Chevrette M.G."/>
            <person name="De Carvalho L.P.S."/>
            <person name="Shen B."/>
        </authorList>
    </citation>
    <scope>NUCLEOTIDE SEQUENCE [LARGE SCALE GENOMIC DNA]</scope>
    <source>
        <strain evidence="3 4">NPDC050403</strain>
    </source>
</reference>
<protein>
    <submittedName>
        <fullName evidence="3">Uncharacterized protein</fullName>
    </submittedName>
</protein>
<comment type="caution">
    <text evidence="3">The sequence shown here is derived from an EMBL/GenBank/DDBJ whole genome shotgun (WGS) entry which is preliminary data.</text>
</comment>
<dbReference type="Proteomes" id="UP001551695">
    <property type="component" value="Unassembled WGS sequence"/>
</dbReference>
<keyword evidence="2" id="KW-0472">Membrane</keyword>
<evidence type="ECO:0000313" key="3">
    <source>
        <dbReference type="EMBL" id="MEV0706445.1"/>
    </source>
</evidence>
<name>A0ABV3FM90_9NOCA</name>
<evidence type="ECO:0000256" key="2">
    <source>
        <dbReference type="SAM" id="Phobius"/>
    </source>
</evidence>
<evidence type="ECO:0000256" key="1">
    <source>
        <dbReference type="SAM" id="MobiDB-lite"/>
    </source>
</evidence>
<feature type="region of interest" description="Disordered" evidence="1">
    <location>
        <begin position="89"/>
        <end position="145"/>
    </location>
</feature>
<keyword evidence="4" id="KW-1185">Reference proteome</keyword>
<organism evidence="3 4">
    <name type="scientific">Nocardia aurea</name>
    <dbReference type="NCBI Taxonomy" id="2144174"/>
    <lineage>
        <taxon>Bacteria</taxon>
        <taxon>Bacillati</taxon>
        <taxon>Actinomycetota</taxon>
        <taxon>Actinomycetes</taxon>
        <taxon>Mycobacteriales</taxon>
        <taxon>Nocardiaceae</taxon>
        <taxon>Nocardia</taxon>
    </lineage>
</organism>
<evidence type="ECO:0000313" key="4">
    <source>
        <dbReference type="Proteomes" id="UP001551695"/>
    </source>
</evidence>
<dbReference type="EMBL" id="JBFAKC010000001">
    <property type="protein sequence ID" value="MEV0706445.1"/>
    <property type="molecule type" value="Genomic_DNA"/>
</dbReference>
<feature type="transmembrane region" description="Helical" evidence="2">
    <location>
        <begin position="56"/>
        <end position="74"/>
    </location>
</feature>
<keyword evidence="2" id="KW-0812">Transmembrane</keyword>
<feature type="transmembrane region" description="Helical" evidence="2">
    <location>
        <begin position="6"/>
        <end position="22"/>
    </location>
</feature>
<keyword evidence="2" id="KW-1133">Transmembrane helix</keyword>
<proteinExistence type="predicted"/>
<sequence>MGFFIFAYTASGIMLVLLSLAAKEVGLGRRIVNGVFGVAFLVYACYLAFFHDGGRAVMSLWVLILPIALLVDFVRSIDLYNVSEDSLPAHERRRRHRRPDVRPSGDRRSDVRATPQPQPRRTAASRERRAARAAERAALRDKTTT</sequence>